<keyword evidence="1" id="KW-1133">Transmembrane helix</keyword>
<name>A0A1H2UJZ2_9BACL</name>
<gene>
    <name evidence="3" type="ORF">Heshes_20790</name>
    <name evidence="4" type="ORF">SAMN04489725_10828</name>
</gene>
<evidence type="ECO:0000256" key="1">
    <source>
        <dbReference type="SAM" id="Phobius"/>
    </source>
</evidence>
<feature type="transmembrane region" description="Helical" evidence="1">
    <location>
        <begin position="269"/>
        <end position="288"/>
    </location>
</feature>
<dbReference type="RefSeq" id="WP_074693051.1">
    <property type="nucleotide sequence ID" value="NZ_BSRA01000011.1"/>
</dbReference>
<dbReference type="AlphaFoldDB" id="A0A1H2UJZ2"/>
<keyword evidence="5" id="KW-1185">Reference proteome</keyword>
<organism evidence="4 5">
    <name type="scientific">Alicyclobacillus hesperidum</name>
    <dbReference type="NCBI Taxonomy" id="89784"/>
    <lineage>
        <taxon>Bacteria</taxon>
        <taxon>Bacillati</taxon>
        <taxon>Bacillota</taxon>
        <taxon>Bacilli</taxon>
        <taxon>Bacillales</taxon>
        <taxon>Alicyclobacillaceae</taxon>
        <taxon>Alicyclobacillus</taxon>
    </lineage>
</organism>
<evidence type="ECO:0000313" key="5">
    <source>
        <dbReference type="Proteomes" id="UP000182589"/>
    </source>
</evidence>
<feature type="transmembrane region" description="Helical" evidence="1">
    <location>
        <begin position="208"/>
        <end position="225"/>
    </location>
</feature>
<evidence type="ECO:0000313" key="3">
    <source>
        <dbReference type="EMBL" id="GLV14395.1"/>
    </source>
</evidence>
<protein>
    <submittedName>
        <fullName evidence="3 4">Phosphatase</fullName>
    </submittedName>
</protein>
<evidence type="ECO:0000313" key="4">
    <source>
        <dbReference type="EMBL" id="SDW56410.1"/>
    </source>
</evidence>
<keyword evidence="1" id="KW-0472">Membrane</keyword>
<evidence type="ECO:0000259" key="2">
    <source>
        <dbReference type="SMART" id="SM00014"/>
    </source>
</evidence>
<keyword evidence="1" id="KW-0812">Transmembrane</keyword>
<dbReference type="Pfam" id="PF01569">
    <property type="entry name" value="PAP2"/>
    <property type="match status" value="1"/>
</dbReference>
<reference evidence="3" key="3">
    <citation type="submission" date="2023-02" db="EMBL/GenBank/DDBJ databases">
        <title>Proposal of a novel subspecies: Alicyclobacillus hesperidum subspecies aegle.</title>
        <authorList>
            <person name="Goto K."/>
            <person name="Fujii T."/>
            <person name="Yasui K."/>
            <person name="Mochida K."/>
            <person name="Kato-Tanaka Y."/>
            <person name="Morohoshi S."/>
            <person name="An S.Y."/>
            <person name="Kasai H."/>
            <person name="Yokota A."/>
        </authorList>
    </citation>
    <scope>NUCLEOTIDE SEQUENCE</scope>
    <source>
        <strain evidence="3">DSM 12766</strain>
    </source>
</reference>
<dbReference type="EMBL" id="BSRA01000011">
    <property type="protein sequence ID" value="GLV14395.1"/>
    <property type="molecule type" value="Genomic_DNA"/>
</dbReference>
<accession>A0A1H2UJZ2</accession>
<dbReference type="InterPro" id="IPR000326">
    <property type="entry name" value="PAP2/HPO"/>
</dbReference>
<dbReference type="STRING" id="89784.SAMN04489725_10828"/>
<feature type="transmembrane region" description="Helical" evidence="1">
    <location>
        <begin position="183"/>
        <end position="202"/>
    </location>
</feature>
<feature type="transmembrane region" description="Helical" evidence="1">
    <location>
        <begin position="130"/>
        <end position="149"/>
    </location>
</feature>
<reference evidence="4" key="1">
    <citation type="submission" date="2016-10" db="EMBL/GenBank/DDBJ databases">
        <authorList>
            <person name="de Groot N.N."/>
        </authorList>
    </citation>
    <scope>NUCLEOTIDE SEQUENCE [LARGE SCALE GENOMIC DNA]</scope>
    <source>
        <strain evidence="4">DSM 12489</strain>
    </source>
</reference>
<dbReference type="Proteomes" id="UP001157137">
    <property type="component" value="Unassembled WGS sequence"/>
</dbReference>
<reference evidence="5" key="2">
    <citation type="submission" date="2016-10" db="EMBL/GenBank/DDBJ databases">
        <authorList>
            <person name="Varghese N."/>
        </authorList>
    </citation>
    <scope>NUCLEOTIDE SEQUENCE [LARGE SCALE GENOMIC DNA]</scope>
    <source>
        <strain evidence="5">DSM 12489</strain>
    </source>
</reference>
<dbReference type="Gene3D" id="1.20.144.10">
    <property type="entry name" value="Phosphatidic acid phosphatase type 2/haloperoxidase"/>
    <property type="match status" value="1"/>
</dbReference>
<feature type="transmembrane region" description="Helical" evidence="1">
    <location>
        <begin position="33"/>
        <end position="57"/>
    </location>
</feature>
<dbReference type="EMBL" id="FNOJ01000008">
    <property type="protein sequence ID" value="SDW56410.1"/>
    <property type="molecule type" value="Genomic_DNA"/>
</dbReference>
<sequence length="303" mass="34043">MPTPTFPLPEGFGWQYHLIRWIQSFHTPWLDKLAVGLSFLGTESVYLLILPILFLAVNRTLGMRLAYVFLTSMYTNAWLKSVFHVARPLGVPGIRSGYISSATGLSMPSGHAQGTMTFFAGIAKWFRRRYIMWIGIILVAAIGISRIYLGLHWPLDVVVGWGIGLLIGICGWQLGRWWTYRQVPFPIALAFSVVFPALLLAVDHHGAAGVYAAFLMAIGAGAAIERQFLHTDIQPALWKRICVAIIALAGIVAIQWAVQARLEQPLWQYVRVVLVAAWTTLGAPWLFWKLDLYRQEDARDIVR</sequence>
<dbReference type="Proteomes" id="UP000182589">
    <property type="component" value="Unassembled WGS sequence"/>
</dbReference>
<dbReference type="InterPro" id="IPR036938">
    <property type="entry name" value="PAP2/HPO_sf"/>
</dbReference>
<feature type="domain" description="Phosphatidic acid phosphatase type 2/haloperoxidase" evidence="2">
    <location>
        <begin position="60"/>
        <end position="172"/>
    </location>
</feature>
<feature type="transmembrane region" description="Helical" evidence="1">
    <location>
        <begin position="155"/>
        <end position="174"/>
    </location>
</feature>
<dbReference type="SMART" id="SM00014">
    <property type="entry name" value="acidPPc"/>
    <property type="match status" value="1"/>
</dbReference>
<dbReference type="PANTHER" id="PTHR14969">
    <property type="entry name" value="SPHINGOSINE-1-PHOSPHATE PHOSPHOHYDROLASE"/>
    <property type="match status" value="1"/>
</dbReference>
<proteinExistence type="predicted"/>
<dbReference type="PANTHER" id="PTHR14969:SF13">
    <property type="entry name" value="AT30094P"/>
    <property type="match status" value="1"/>
</dbReference>
<dbReference type="SUPFAM" id="SSF48317">
    <property type="entry name" value="Acid phosphatase/Vanadium-dependent haloperoxidase"/>
    <property type="match status" value="1"/>
</dbReference>
<feature type="transmembrane region" description="Helical" evidence="1">
    <location>
        <begin position="237"/>
        <end position="257"/>
    </location>
</feature>